<feature type="region of interest" description="Disordered" evidence="1">
    <location>
        <begin position="76"/>
        <end position="95"/>
    </location>
</feature>
<sequence length="208" mass="22932">MRVHVSAYPERNPGDRITLTMARQEPYLELTRYAYLQDPGQDQDTKIYEVRVEPLWALLSGQYEVFYMITSRTGNASASAPKSVSITDTPEQPPSAPVSAIQVNLFGTYLPGLVGSWMVPEDYTFTPNNGLLAQSLASYSVEQASTPNTILSFYKNEEMDPFAQLASDGSGTNWTTKNQAETDFARGDLISIKLDGTDNAKLFLAVAL</sequence>
<proteinExistence type="predicted"/>
<gene>
    <name evidence="2" type="ORF">PPNSA23_47000</name>
</gene>
<name>A0ABQ0H754_9HYPH</name>
<accession>A0ABQ0H754</accession>
<evidence type="ECO:0000256" key="1">
    <source>
        <dbReference type="SAM" id="MobiDB-lite"/>
    </source>
</evidence>
<comment type="caution">
    <text evidence="2">The sequence shown here is derived from an EMBL/GenBank/DDBJ whole genome shotgun (WGS) entry which is preliminary data.</text>
</comment>
<protein>
    <submittedName>
        <fullName evidence="2">Uncharacterized protein</fullName>
    </submittedName>
</protein>
<organism evidence="2 3">
    <name type="scientific">Phyllobacterium phragmitis</name>
    <dbReference type="NCBI Taxonomy" id="2670329"/>
    <lineage>
        <taxon>Bacteria</taxon>
        <taxon>Pseudomonadati</taxon>
        <taxon>Pseudomonadota</taxon>
        <taxon>Alphaproteobacteria</taxon>
        <taxon>Hyphomicrobiales</taxon>
        <taxon>Phyllobacteriaceae</taxon>
        <taxon>Phyllobacterium</taxon>
    </lineage>
</organism>
<keyword evidence="3" id="KW-1185">Reference proteome</keyword>
<evidence type="ECO:0000313" key="2">
    <source>
        <dbReference type="EMBL" id="GAB1584757.1"/>
    </source>
</evidence>
<feature type="compositionally biased region" description="Polar residues" evidence="1">
    <location>
        <begin position="76"/>
        <end position="90"/>
    </location>
</feature>
<reference evidence="2 3" key="1">
    <citation type="submission" date="2024-10" db="EMBL/GenBank/DDBJ databases">
        <title>Isolation, draft genome sequencing and identification of Phyllobacterium sp. NSA23, isolated from leaf soil.</title>
        <authorList>
            <person name="Akita H."/>
        </authorList>
    </citation>
    <scope>NUCLEOTIDE SEQUENCE [LARGE SCALE GENOMIC DNA]</scope>
    <source>
        <strain evidence="2 3">NSA23</strain>
    </source>
</reference>
<dbReference type="Proteomes" id="UP001628091">
    <property type="component" value="Unassembled WGS sequence"/>
</dbReference>
<evidence type="ECO:0000313" key="3">
    <source>
        <dbReference type="Proteomes" id="UP001628091"/>
    </source>
</evidence>
<dbReference type="EMBL" id="BAAFZP010000002">
    <property type="protein sequence ID" value="GAB1584757.1"/>
    <property type="molecule type" value="Genomic_DNA"/>
</dbReference>